<dbReference type="RefSeq" id="WP_261517146.1">
    <property type="nucleotide sequence ID" value="NZ_JAODNV010000029.1"/>
</dbReference>
<dbReference type="InterPro" id="IPR001764">
    <property type="entry name" value="Glyco_hydro_3_N"/>
</dbReference>
<feature type="signal peptide" evidence="4">
    <location>
        <begin position="1"/>
        <end position="20"/>
    </location>
</feature>
<dbReference type="Gene3D" id="3.20.20.300">
    <property type="entry name" value="Glycoside hydrolase, family 3, N-terminal domain"/>
    <property type="match status" value="1"/>
</dbReference>
<dbReference type="InterPro" id="IPR017853">
    <property type="entry name" value="GH"/>
</dbReference>
<dbReference type="InterPro" id="IPR026891">
    <property type="entry name" value="Fn3-like"/>
</dbReference>
<evidence type="ECO:0000256" key="2">
    <source>
        <dbReference type="ARBA" id="ARBA00022801"/>
    </source>
</evidence>
<dbReference type="EMBL" id="JAODNV010000029">
    <property type="protein sequence ID" value="MCT8992193.1"/>
    <property type="molecule type" value="Genomic_DNA"/>
</dbReference>
<dbReference type="PRINTS" id="PR00133">
    <property type="entry name" value="GLHYDRLASE3"/>
</dbReference>
<evidence type="ECO:0000259" key="5">
    <source>
        <dbReference type="SMART" id="SM01217"/>
    </source>
</evidence>
<dbReference type="AlphaFoldDB" id="A0A9X2XB96"/>
<dbReference type="Pfam" id="PF01915">
    <property type="entry name" value="Glyco_hydro_3_C"/>
    <property type="match status" value="1"/>
</dbReference>
<dbReference type="SUPFAM" id="SSF51445">
    <property type="entry name" value="(Trans)glycosidases"/>
    <property type="match status" value="1"/>
</dbReference>
<evidence type="ECO:0000256" key="1">
    <source>
        <dbReference type="ARBA" id="ARBA00005336"/>
    </source>
</evidence>
<dbReference type="Pfam" id="PF00933">
    <property type="entry name" value="Glyco_hydro_3"/>
    <property type="match status" value="1"/>
</dbReference>
<dbReference type="GO" id="GO:0005975">
    <property type="term" value="P:carbohydrate metabolic process"/>
    <property type="evidence" value="ECO:0007669"/>
    <property type="project" value="InterPro"/>
</dbReference>
<proteinExistence type="inferred from homology"/>
<feature type="compositionally biased region" description="Low complexity" evidence="3">
    <location>
        <begin position="640"/>
        <end position="653"/>
    </location>
</feature>
<dbReference type="PANTHER" id="PTHR42715:SF10">
    <property type="entry name" value="BETA-GLUCOSIDASE"/>
    <property type="match status" value="1"/>
</dbReference>
<dbReference type="InterPro" id="IPR050288">
    <property type="entry name" value="Cellulose_deg_GH3"/>
</dbReference>
<sequence>MKRLLSSVAGLPLIIGSVQAFSQESEADVRARRTEQQMTDDERFSLLVSILGNVAGGTLPPDERVAHVENQSAGWTPGIPRLGIPDLKSSDASMGITNPGYRPNDPGATAFPASIVVGSSFNPELAREGGVAIAREARSRGFNIMLAGGMNLTREVRNGRNFEYYGEDPLLSAVLAAEQVNGIQSQQVISTLKHYTLNANETNRHWLDAIIDPAAHRESDLLAFQIAIERSQPGAIMSGYNKINGVSAGGNDHLLNEVLKGTWGYKGYVMSDWGATPEWQYALHGLDQESGAQADPFMWGLDTEPFTRPLRQAYEEGKLPKERLSDMVRRILRSAYAVGIDKWGPAPEVDMATHNEIALEIARQGIVLLKNESVLPLAADEPLKIAVIGGYAQQGVISGTGSGAVAPVGGFAATSKIGGAGVMGKHRNLFLFRPSPVEELQKAFPNAQVEFDPGYTPAEAALTARRVDVVIAFGIRVEGEGFDLPDLSLPWGQDAVIDAVATANPNTIVVLETGNPVSMPWRDKVRAIVQAWYPGQAGAQAIAEVLAGSVNPSGRTPVTWPVALADTPRPTLSGLGTPWGTPVTIRYDEGAEVGYRWYAKRDIKPLYAFGHGLSYTNFAYSNLRISDGTVETAAKGTGRPAVTSTAADAPAPTSEAEASLVSSEETVTATFTVINTGDREGADVPQLYLTAAPNEKRMRLLGFEREVLKPGESKQVSLTVDPRLLARFEAKANQWRIAEGTYQIALGKSAGDLVLTGSAELEGRLFGR</sequence>
<dbReference type="InterPro" id="IPR036881">
    <property type="entry name" value="Glyco_hydro_3_C_sf"/>
</dbReference>
<keyword evidence="4" id="KW-0732">Signal</keyword>
<dbReference type="SUPFAM" id="SSF52279">
    <property type="entry name" value="Beta-D-glucan exohydrolase, C-terminal domain"/>
    <property type="match status" value="1"/>
</dbReference>
<reference evidence="6" key="1">
    <citation type="submission" date="2022-08" db="EMBL/GenBank/DDBJ databases">
        <title>Chelativorans sichuanense sp. nov., a paraffin oil-degrading bacterium isolated from a mixture of oil-based drill cuttings and paddy soil.</title>
        <authorList>
            <person name="Yu J."/>
            <person name="Liu H."/>
            <person name="Chen Q."/>
        </authorList>
    </citation>
    <scope>NUCLEOTIDE SEQUENCE</scope>
    <source>
        <strain evidence="6">SCAU 2101</strain>
    </source>
</reference>
<gene>
    <name evidence="6" type="ORF">NYR54_18195</name>
</gene>
<name>A0A9X2XB96_9HYPH</name>
<feature type="region of interest" description="Disordered" evidence="3">
    <location>
        <begin position="634"/>
        <end position="653"/>
    </location>
</feature>
<dbReference type="Gene3D" id="3.40.50.1700">
    <property type="entry name" value="Glycoside hydrolase family 3 C-terminal domain"/>
    <property type="match status" value="1"/>
</dbReference>
<evidence type="ECO:0000256" key="4">
    <source>
        <dbReference type="SAM" id="SignalP"/>
    </source>
</evidence>
<dbReference type="InterPro" id="IPR002772">
    <property type="entry name" value="Glyco_hydro_3_C"/>
</dbReference>
<accession>A0A9X2XB96</accession>
<dbReference type="Gene3D" id="2.60.40.10">
    <property type="entry name" value="Immunoglobulins"/>
    <property type="match status" value="1"/>
</dbReference>
<dbReference type="SMART" id="SM01217">
    <property type="entry name" value="Fn3_like"/>
    <property type="match status" value="1"/>
</dbReference>
<feature type="domain" description="Fibronectin type III-like" evidence="5">
    <location>
        <begin position="683"/>
        <end position="750"/>
    </location>
</feature>
<dbReference type="InterPro" id="IPR036962">
    <property type="entry name" value="Glyco_hydro_3_N_sf"/>
</dbReference>
<comment type="caution">
    <text evidence="6">The sequence shown here is derived from an EMBL/GenBank/DDBJ whole genome shotgun (WGS) entry which is preliminary data.</text>
</comment>
<evidence type="ECO:0000313" key="6">
    <source>
        <dbReference type="EMBL" id="MCT8992193.1"/>
    </source>
</evidence>
<dbReference type="GO" id="GO:0004553">
    <property type="term" value="F:hydrolase activity, hydrolyzing O-glycosyl compounds"/>
    <property type="evidence" value="ECO:0007669"/>
    <property type="project" value="InterPro"/>
</dbReference>
<dbReference type="Pfam" id="PF14310">
    <property type="entry name" value="Fn3-like"/>
    <property type="match status" value="1"/>
</dbReference>
<feature type="chain" id="PRO_5040869472" evidence="4">
    <location>
        <begin position="21"/>
        <end position="768"/>
    </location>
</feature>
<evidence type="ECO:0000256" key="3">
    <source>
        <dbReference type="SAM" id="MobiDB-lite"/>
    </source>
</evidence>
<protein>
    <submittedName>
        <fullName evidence="6">Beta-glucosidase</fullName>
    </submittedName>
</protein>
<comment type="similarity">
    <text evidence="1">Belongs to the glycosyl hydrolase 3 family.</text>
</comment>
<evidence type="ECO:0000313" key="7">
    <source>
        <dbReference type="Proteomes" id="UP001149009"/>
    </source>
</evidence>
<dbReference type="Proteomes" id="UP001149009">
    <property type="component" value="Unassembled WGS sequence"/>
</dbReference>
<dbReference type="InterPro" id="IPR013783">
    <property type="entry name" value="Ig-like_fold"/>
</dbReference>
<keyword evidence="7" id="KW-1185">Reference proteome</keyword>
<dbReference type="PANTHER" id="PTHR42715">
    <property type="entry name" value="BETA-GLUCOSIDASE"/>
    <property type="match status" value="1"/>
</dbReference>
<keyword evidence="2" id="KW-0378">Hydrolase</keyword>
<organism evidence="6 7">
    <name type="scientific">Chelativorans petroleitrophicus</name>
    <dbReference type="NCBI Taxonomy" id="2975484"/>
    <lineage>
        <taxon>Bacteria</taxon>
        <taxon>Pseudomonadati</taxon>
        <taxon>Pseudomonadota</taxon>
        <taxon>Alphaproteobacteria</taxon>
        <taxon>Hyphomicrobiales</taxon>
        <taxon>Phyllobacteriaceae</taxon>
        <taxon>Chelativorans</taxon>
    </lineage>
</organism>